<feature type="transmembrane region" description="Helical" evidence="6">
    <location>
        <begin position="664"/>
        <end position="688"/>
    </location>
</feature>
<feature type="transmembrane region" description="Helical" evidence="6">
    <location>
        <begin position="708"/>
        <end position="725"/>
    </location>
</feature>
<comment type="subcellular location">
    <subcellularLocation>
        <location evidence="1">Cell membrane</location>
        <topology evidence="1">Multi-pass membrane protein</topology>
    </subcellularLocation>
</comment>
<feature type="transmembrane region" description="Helical" evidence="6">
    <location>
        <begin position="410"/>
        <end position="429"/>
    </location>
</feature>
<reference evidence="8" key="1">
    <citation type="journal article" date="2014" name="Int. J. Syst. Evol. Microbiol.">
        <title>Complete genome sequence of Corynebacterium casei LMG S-19264T (=DSM 44701T), isolated from a smear-ripened cheese.</title>
        <authorList>
            <consortium name="US DOE Joint Genome Institute (JGI-PGF)"/>
            <person name="Walter F."/>
            <person name="Albersmeier A."/>
            <person name="Kalinowski J."/>
            <person name="Ruckert C."/>
        </authorList>
    </citation>
    <scope>NUCLEOTIDE SEQUENCE</scope>
    <source>
        <strain evidence="8">CGMCC 1.12754</strain>
    </source>
</reference>
<feature type="domain" description="ABC3 transporter permease C-terminal" evidence="7">
    <location>
        <begin position="249"/>
        <end position="367"/>
    </location>
</feature>
<evidence type="ECO:0000256" key="5">
    <source>
        <dbReference type="ARBA" id="ARBA00023136"/>
    </source>
</evidence>
<dbReference type="GO" id="GO:0005886">
    <property type="term" value="C:plasma membrane"/>
    <property type="evidence" value="ECO:0007669"/>
    <property type="project" value="UniProtKB-SubCell"/>
</dbReference>
<comment type="caution">
    <text evidence="8">The sequence shown here is derived from an EMBL/GenBank/DDBJ whole genome shotgun (WGS) entry which is preliminary data.</text>
</comment>
<dbReference type="Pfam" id="PF02687">
    <property type="entry name" value="FtsX"/>
    <property type="match status" value="2"/>
</dbReference>
<dbReference type="RefSeq" id="WP_188455133.1">
    <property type="nucleotide sequence ID" value="NZ_BMFR01000006.1"/>
</dbReference>
<feature type="domain" description="ABC3 transporter permease C-terminal" evidence="7">
    <location>
        <begin position="616"/>
        <end position="726"/>
    </location>
</feature>
<dbReference type="Proteomes" id="UP000622860">
    <property type="component" value="Unassembled WGS sequence"/>
</dbReference>
<evidence type="ECO:0000256" key="3">
    <source>
        <dbReference type="ARBA" id="ARBA00022692"/>
    </source>
</evidence>
<evidence type="ECO:0000256" key="1">
    <source>
        <dbReference type="ARBA" id="ARBA00004651"/>
    </source>
</evidence>
<evidence type="ECO:0000256" key="6">
    <source>
        <dbReference type="SAM" id="Phobius"/>
    </source>
</evidence>
<evidence type="ECO:0000259" key="7">
    <source>
        <dbReference type="Pfam" id="PF02687"/>
    </source>
</evidence>
<organism evidence="8 9">
    <name type="scientific">Virgibacillus oceani</name>
    <dbReference type="NCBI Taxonomy" id="1479511"/>
    <lineage>
        <taxon>Bacteria</taxon>
        <taxon>Bacillati</taxon>
        <taxon>Bacillota</taxon>
        <taxon>Bacilli</taxon>
        <taxon>Bacillales</taxon>
        <taxon>Bacillaceae</taxon>
        <taxon>Virgibacillus</taxon>
    </lineage>
</organism>
<reference evidence="8" key="2">
    <citation type="submission" date="2020-09" db="EMBL/GenBank/DDBJ databases">
        <authorList>
            <person name="Sun Q."/>
            <person name="Zhou Y."/>
        </authorList>
    </citation>
    <scope>NUCLEOTIDE SEQUENCE</scope>
    <source>
        <strain evidence="8">CGMCC 1.12754</strain>
    </source>
</reference>
<accession>A0A917HBL9</accession>
<feature type="transmembrane region" description="Helical" evidence="6">
    <location>
        <begin position="339"/>
        <end position="359"/>
    </location>
</feature>
<keyword evidence="9" id="KW-1185">Reference proteome</keyword>
<dbReference type="EMBL" id="BMFR01000006">
    <property type="protein sequence ID" value="GGG74379.1"/>
    <property type="molecule type" value="Genomic_DNA"/>
</dbReference>
<keyword evidence="5 6" id="KW-0472">Membrane</keyword>
<keyword evidence="4 6" id="KW-1133">Transmembrane helix</keyword>
<feature type="transmembrane region" description="Helical" evidence="6">
    <location>
        <begin position="292"/>
        <end position="319"/>
    </location>
</feature>
<feature type="transmembrane region" description="Helical" evidence="6">
    <location>
        <begin position="612"/>
        <end position="637"/>
    </location>
</feature>
<evidence type="ECO:0000313" key="8">
    <source>
        <dbReference type="EMBL" id="GGG74379.1"/>
    </source>
</evidence>
<dbReference type="PANTHER" id="PTHR30287">
    <property type="entry name" value="MEMBRANE COMPONENT OF PREDICTED ABC SUPERFAMILY METABOLITE UPTAKE TRANSPORTER"/>
    <property type="match status" value="1"/>
</dbReference>
<feature type="transmembrane region" description="Helical" evidence="6">
    <location>
        <begin position="248"/>
        <end position="265"/>
    </location>
</feature>
<feature type="transmembrane region" description="Helical" evidence="6">
    <location>
        <begin position="20"/>
        <end position="37"/>
    </location>
</feature>
<dbReference type="AlphaFoldDB" id="A0A917HBL9"/>
<keyword evidence="2" id="KW-1003">Cell membrane</keyword>
<gene>
    <name evidence="8" type="ORF">GCM10011398_18790</name>
</gene>
<evidence type="ECO:0000256" key="2">
    <source>
        <dbReference type="ARBA" id="ARBA00022475"/>
    </source>
</evidence>
<dbReference type="InterPro" id="IPR038766">
    <property type="entry name" value="Membrane_comp_ABC_pdt"/>
</dbReference>
<evidence type="ECO:0000313" key="9">
    <source>
        <dbReference type="Proteomes" id="UP000622860"/>
    </source>
</evidence>
<dbReference type="PANTHER" id="PTHR30287:SF1">
    <property type="entry name" value="INNER MEMBRANE PROTEIN"/>
    <property type="match status" value="1"/>
</dbReference>
<dbReference type="InterPro" id="IPR003838">
    <property type="entry name" value="ABC3_permease_C"/>
</dbReference>
<evidence type="ECO:0000256" key="4">
    <source>
        <dbReference type="ARBA" id="ARBA00022989"/>
    </source>
</evidence>
<name>A0A917HBL9_9BACI</name>
<proteinExistence type="predicted"/>
<protein>
    <submittedName>
        <fullName evidence="8">Permease</fullName>
    </submittedName>
</protein>
<keyword evidence="3 6" id="KW-0812">Transmembrane</keyword>
<sequence length="744" mass="84475">MVVTLWKKLFRTIKEKKAQYLAAWVLIVISSALFYSFTAAGTNLVDNLDTFYQTNHVEDANFVVQDPLKKTDKLEEQFDLQLERRLSVDVPMKEDTIVRLLNETHSIDTYSVIEGRKLQSDQDILIDQGFAKAHDISIGDQLDLSGEQFVVKGTMAIPDYIYPLRITSGFLKNPSAFGVAIVQGDVLKNMPNTHSYYSVRFNQDNKETFKHLLNENNHVLQWIGKQDNNRITFIQGDIAAVKKMGESLPIGILLITLVIILILLWRLMKKEYVQIGTLYAIGYKKSEIVRHYLTYAALLALSGSIVGTLLGWLLMHPLISVFSAYYNLPVLTTNPHAGYLLISLLLPLVFFVPLTYILVRRVLRIPPVILMKGGRIKTKVNKVERIFKLRNLKFAKKFILRDIFRNLPRIGFLSIGVMFATLLLLMGFITKDSMTYLVHDNFTEVYHYKYEYTFNQLQTEPPQSGQPASSIPSAIETKEGDQSLVLTGLEPDNSAIQLKDMDGNRLKFDSVIINKSLADKLDIAEGDKIEVTSQLSNKTFPIRIDHIANSYLGDMIYMPLEQLNQLNDYPKDSYMALYSDKELAIPKEKLASKSLTDNMVTGFEQIIQPLNYGIIAIALVAAIIAVIIIYILISLLIEENSYKISLMKVIGYNERTIQKLMIGYNVWFVILGFFIAIPITLVSISAFLNSITAEMNITIPVKIDWVNIAISFFVILAAYYVTLLLNKRLLKKVSMHEAINKSTE</sequence>